<dbReference type="SUPFAM" id="SSF51230">
    <property type="entry name" value="Single hybrid motif"/>
    <property type="match status" value="1"/>
</dbReference>
<dbReference type="RefSeq" id="WP_046442560.1">
    <property type="nucleotide sequence ID" value="NZ_LAYJ01000053.1"/>
</dbReference>
<keyword evidence="3 4" id="KW-0450">Lipoyl</keyword>
<dbReference type="Gene3D" id="2.40.50.100">
    <property type="match status" value="1"/>
</dbReference>
<dbReference type="InterPro" id="IPR045257">
    <property type="entry name" value="E2/Pdx1"/>
</dbReference>
<gene>
    <name evidence="6" type="ORF">CHK_0623</name>
</gene>
<dbReference type="Gene3D" id="3.30.559.10">
    <property type="entry name" value="Chloramphenicol acetyltransferase-like domain"/>
    <property type="match status" value="1"/>
</dbReference>
<accession>A0A0M2NP00</accession>
<organism evidence="6 7">
    <name type="scientific">Christensenella hongkongensis</name>
    <dbReference type="NCBI Taxonomy" id="270498"/>
    <lineage>
        <taxon>Bacteria</taxon>
        <taxon>Bacillati</taxon>
        <taxon>Bacillota</taxon>
        <taxon>Clostridia</taxon>
        <taxon>Christensenellales</taxon>
        <taxon>Christensenellaceae</taxon>
        <taxon>Christensenella</taxon>
    </lineage>
</organism>
<feature type="domain" description="Lipoyl-binding" evidence="5">
    <location>
        <begin position="2"/>
        <end position="77"/>
    </location>
</feature>
<evidence type="ECO:0000256" key="3">
    <source>
        <dbReference type="ARBA" id="ARBA00022823"/>
    </source>
</evidence>
<dbReference type="EMBL" id="LAYJ01000053">
    <property type="protein sequence ID" value="KKI51940.1"/>
    <property type="molecule type" value="Genomic_DNA"/>
</dbReference>
<dbReference type="GO" id="GO:0006086">
    <property type="term" value="P:pyruvate decarboxylation to acetyl-CoA"/>
    <property type="evidence" value="ECO:0007669"/>
    <property type="project" value="InterPro"/>
</dbReference>
<dbReference type="PANTHER" id="PTHR23151">
    <property type="entry name" value="DIHYDROLIPOAMIDE ACETYL/SUCCINYL-TRANSFERASE-RELATED"/>
    <property type="match status" value="1"/>
</dbReference>
<dbReference type="PROSITE" id="PS00189">
    <property type="entry name" value="LIPOYL"/>
    <property type="match status" value="1"/>
</dbReference>
<evidence type="ECO:0000256" key="1">
    <source>
        <dbReference type="ARBA" id="ARBA00001938"/>
    </source>
</evidence>
<keyword evidence="7" id="KW-1185">Reference proteome</keyword>
<dbReference type="Proteomes" id="UP000034076">
    <property type="component" value="Unassembled WGS sequence"/>
</dbReference>
<keyword evidence="4 6" id="KW-0012">Acyltransferase</keyword>
<evidence type="ECO:0000313" key="6">
    <source>
        <dbReference type="EMBL" id="KKI51940.1"/>
    </source>
</evidence>
<dbReference type="InterPro" id="IPR001078">
    <property type="entry name" value="2-oxoacid_DH_actylTfrase"/>
</dbReference>
<dbReference type="Pfam" id="PF00364">
    <property type="entry name" value="Biotin_lipoyl"/>
    <property type="match status" value="1"/>
</dbReference>
<comment type="caution">
    <text evidence="6">The sequence shown here is derived from an EMBL/GenBank/DDBJ whole genome shotgun (WGS) entry which is preliminary data.</text>
</comment>
<name>A0A0M2NP00_9FIRM</name>
<proteinExistence type="inferred from homology"/>
<protein>
    <recommendedName>
        <fullName evidence="4">Dihydrolipoamide acetyltransferase component of pyruvate dehydrogenase complex</fullName>
        <ecNumber evidence="4">2.3.1.-</ecNumber>
    </recommendedName>
</protein>
<comment type="similarity">
    <text evidence="2 4">Belongs to the 2-oxoacid dehydrogenase family.</text>
</comment>
<evidence type="ECO:0000259" key="5">
    <source>
        <dbReference type="PROSITE" id="PS50968"/>
    </source>
</evidence>
<dbReference type="InterPro" id="IPR011053">
    <property type="entry name" value="Single_hybrid_motif"/>
</dbReference>
<dbReference type="STRING" id="270498.CHK_0623"/>
<dbReference type="EC" id="2.3.1.-" evidence="4"/>
<dbReference type="OrthoDB" id="9805770at2"/>
<keyword evidence="6" id="KW-0670">Pyruvate</keyword>
<sequence>MIKKIIMPSGGQTTDRSMVANWLVSVGEEVKRGDTMLEIETDKATLPVESFTKGIVVDILVQKGEFASAGEVLALVGDRNDFEQYRMETNMTARTPASPEQNKEPDDEYQPIMKKQDSTAAPKVQAVENAVRAGEADGLKAMPNAKRFARENKIDLARFAQEHGPGTIKLADLKEHASAVPTVLQPMGETYLDIPKSSMRRTIARRMLESTQNIPAYQVTVEVDMTSCIALRKQVNSLYPNVKVSYNDIILKVLGTAAKMHPDVNASWTEDAIRRYPQVNVGLAVAVEGGLVVPVIKDVGAYSVREIATMTQEKISKAREGKLSPDEMEGGTITLSNLGMYPVQHFTAIINPPEACILALGKTEEKVVVRDGEAVIRPVMTVTATFDHRIIDGASGAQYLTDVKNLLENPGLAVC</sequence>
<keyword evidence="4 6" id="KW-0808">Transferase</keyword>
<dbReference type="CDD" id="cd06849">
    <property type="entry name" value="lipoyl_domain"/>
    <property type="match status" value="1"/>
</dbReference>
<dbReference type="InterPro" id="IPR023213">
    <property type="entry name" value="CAT-like_dom_sf"/>
</dbReference>
<reference evidence="6 7" key="1">
    <citation type="submission" date="2015-04" db="EMBL/GenBank/DDBJ databases">
        <title>Draft genome sequence of bacteremic isolate Catabacter hongkongensis type strain HKU16T.</title>
        <authorList>
            <person name="Lau S.K."/>
            <person name="Teng J.L."/>
            <person name="Huang Y."/>
            <person name="Curreem S.O."/>
            <person name="Tsui S.K."/>
            <person name="Woo P.C."/>
        </authorList>
    </citation>
    <scope>NUCLEOTIDE SEQUENCE [LARGE SCALE GENOMIC DNA]</scope>
    <source>
        <strain evidence="6 7">HKU16</strain>
    </source>
</reference>
<dbReference type="InterPro" id="IPR000089">
    <property type="entry name" value="Biotin_lipoyl"/>
</dbReference>
<comment type="cofactor">
    <cofactor evidence="1 4">
        <name>(R)-lipoate</name>
        <dbReference type="ChEBI" id="CHEBI:83088"/>
    </cofactor>
</comment>
<evidence type="ECO:0000256" key="4">
    <source>
        <dbReference type="RuleBase" id="RU003423"/>
    </source>
</evidence>
<dbReference type="SUPFAM" id="SSF52777">
    <property type="entry name" value="CoA-dependent acyltransferases"/>
    <property type="match status" value="1"/>
</dbReference>
<dbReference type="GO" id="GO:0045254">
    <property type="term" value="C:pyruvate dehydrogenase complex"/>
    <property type="evidence" value="ECO:0007669"/>
    <property type="project" value="InterPro"/>
</dbReference>
<dbReference type="InterPro" id="IPR003016">
    <property type="entry name" value="2-oxoA_DH_lipoyl-BS"/>
</dbReference>
<dbReference type="Pfam" id="PF00198">
    <property type="entry name" value="2-oxoacid_dh"/>
    <property type="match status" value="1"/>
</dbReference>
<evidence type="ECO:0000313" key="7">
    <source>
        <dbReference type="Proteomes" id="UP000034076"/>
    </source>
</evidence>
<dbReference type="GO" id="GO:0016746">
    <property type="term" value="F:acyltransferase activity"/>
    <property type="evidence" value="ECO:0007669"/>
    <property type="project" value="UniProtKB-KW"/>
</dbReference>
<evidence type="ECO:0000256" key="2">
    <source>
        <dbReference type="ARBA" id="ARBA00007317"/>
    </source>
</evidence>
<dbReference type="AlphaFoldDB" id="A0A0M2NP00"/>
<dbReference type="PROSITE" id="PS50968">
    <property type="entry name" value="BIOTINYL_LIPOYL"/>
    <property type="match status" value="1"/>
</dbReference>
<dbReference type="PANTHER" id="PTHR23151:SF90">
    <property type="entry name" value="DIHYDROLIPOYLLYSINE-RESIDUE ACETYLTRANSFERASE COMPONENT OF PYRUVATE DEHYDROGENASE COMPLEX, MITOCHONDRIAL-RELATED"/>
    <property type="match status" value="1"/>
</dbReference>